<evidence type="ECO:0000256" key="1">
    <source>
        <dbReference type="SAM" id="Phobius"/>
    </source>
</evidence>
<feature type="non-terminal residue" evidence="2">
    <location>
        <position position="1"/>
    </location>
</feature>
<evidence type="ECO:0000313" key="2">
    <source>
        <dbReference type="EMBL" id="GMT24530.1"/>
    </source>
</evidence>
<accession>A0AAV5VY97</accession>
<keyword evidence="3" id="KW-1185">Reference proteome</keyword>
<proteinExistence type="predicted"/>
<dbReference type="AlphaFoldDB" id="A0AAV5VY97"/>
<feature type="transmembrane region" description="Helical" evidence="1">
    <location>
        <begin position="16"/>
        <end position="34"/>
    </location>
</feature>
<keyword evidence="1" id="KW-1133">Transmembrane helix</keyword>
<name>A0AAV5VY97_9BILA</name>
<evidence type="ECO:0000313" key="3">
    <source>
        <dbReference type="Proteomes" id="UP001432322"/>
    </source>
</evidence>
<comment type="caution">
    <text evidence="2">The sequence shown here is derived from an EMBL/GenBank/DDBJ whole genome shotgun (WGS) entry which is preliminary data.</text>
</comment>
<sequence length="286" mass="32861">QIVNMRLIKGVGNREMLFWTVFSIALCHLIAKLMSHFFPMHNPWHIPNSVKFADYEKRMEVLNLEMKVVFERLFDLAKDDSFALTPQEFPHFTPEVYCPYLVVLGDRKFCAPWLFQKGVRRNRFDFEKQKDENKVEETAGKEGSAVEGSSGCSFYSFHSPNSTIHTQSDSAAEKKLPKCTQNVYERLLLTSQHVDMMFVGTGLEEPISTSDIGNIASARVCQLVIDFEINSLAIKLLRELGDRKYRLMNYEMAYESSTNSVVARSSFISKTCTDHFGVKYIKKYLA</sequence>
<dbReference type="Proteomes" id="UP001432322">
    <property type="component" value="Unassembled WGS sequence"/>
</dbReference>
<keyword evidence="1" id="KW-0472">Membrane</keyword>
<protein>
    <submittedName>
        <fullName evidence="2">Uncharacterized protein</fullName>
    </submittedName>
</protein>
<gene>
    <name evidence="2" type="ORF">PFISCL1PPCAC_15827</name>
</gene>
<organism evidence="2 3">
    <name type="scientific">Pristionchus fissidentatus</name>
    <dbReference type="NCBI Taxonomy" id="1538716"/>
    <lineage>
        <taxon>Eukaryota</taxon>
        <taxon>Metazoa</taxon>
        <taxon>Ecdysozoa</taxon>
        <taxon>Nematoda</taxon>
        <taxon>Chromadorea</taxon>
        <taxon>Rhabditida</taxon>
        <taxon>Rhabditina</taxon>
        <taxon>Diplogasteromorpha</taxon>
        <taxon>Diplogasteroidea</taxon>
        <taxon>Neodiplogasteridae</taxon>
        <taxon>Pristionchus</taxon>
    </lineage>
</organism>
<keyword evidence="1" id="KW-0812">Transmembrane</keyword>
<dbReference type="EMBL" id="BTSY01000004">
    <property type="protein sequence ID" value="GMT24530.1"/>
    <property type="molecule type" value="Genomic_DNA"/>
</dbReference>
<reference evidence="2" key="1">
    <citation type="submission" date="2023-10" db="EMBL/GenBank/DDBJ databases">
        <title>Genome assembly of Pristionchus species.</title>
        <authorList>
            <person name="Yoshida K."/>
            <person name="Sommer R.J."/>
        </authorList>
    </citation>
    <scope>NUCLEOTIDE SEQUENCE</scope>
    <source>
        <strain evidence="2">RS5133</strain>
    </source>
</reference>